<feature type="repeat" description="Solcar" evidence="10">
    <location>
        <begin position="283"/>
        <end position="385"/>
    </location>
</feature>
<name>A0A553NVC2_TIGCA</name>
<dbReference type="Gene3D" id="1.50.40.10">
    <property type="entry name" value="Mitochondrial carrier domain"/>
    <property type="match status" value="1"/>
</dbReference>
<evidence type="ECO:0000313" key="14">
    <source>
        <dbReference type="Proteomes" id="UP000318571"/>
    </source>
</evidence>
<keyword evidence="7" id="KW-1133">Transmembrane helix</keyword>
<keyword evidence="6" id="KW-1000">Mitochondrion outer membrane</keyword>
<dbReference type="SUPFAM" id="SSF103506">
    <property type="entry name" value="Mitochondrial carrier"/>
    <property type="match status" value="1"/>
</dbReference>
<keyword evidence="3 11" id="KW-0813">Transport</keyword>
<feature type="region of interest" description="Disordered" evidence="12">
    <location>
        <begin position="399"/>
        <end position="473"/>
    </location>
</feature>
<evidence type="ECO:0000256" key="3">
    <source>
        <dbReference type="ARBA" id="ARBA00022448"/>
    </source>
</evidence>
<evidence type="ECO:0008006" key="15">
    <source>
        <dbReference type="Google" id="ProtNLM"/>
    </source>
</evidence>
<comment type="caution">
    <text evidence="13">The sequence shown here is derived from an EMBL/GenBank/DDBJ whole genome shotgun (WGS) entry which is preliminary data.</text>
</comment>
<accession>A0A553NVC2</accession>
<keyword evidence="4 10" id="KW-0812">Transmembrane</keyword>
<evidence type="ECO:0000256" key="9">
    <source>
        <dbReference type="ARBA" id="ARBA00023136"/>
    </source>
</evidence>
<dbReference type="PANTHER" id="PTHR21252:SF2">
    <property type="entry name" value="MITOCHONDRIAL OUTER MEMBRANE PROTEIN SLC25A46"/>
    <property type="match status" value="1"/>
</dbReference>
<dbReference type="InterPro" id="IPR018108">
    <property type="entry name" value="MCP_transmembrane"/>
</dbReference>
<dbReference type="OrthoDB" id="2403262at2759"/>
<protein>
    <recommendedName>
        <fullName evidence="15">Solute carrier family 25 member 46</fullName>
    </recommendedName>
</protein>
<evidence type="ECO:0000313" key="13">
    <source>
        <dbReference type="EMBL" id="TRY69383.1"/>
    </source>
</evidence>
<dbReference type="PROSITE" id="PS50920">
    <property type="entry name" value="SOLCAR"/>
    <property type="match status" value="1"/>
</dbReference>
<evidence type="ECO:0000256" key="10">
    <source>
        <dbReference type="PROSITE-ProRule" id="PRU00282"/>
    </source>
</evidence>
<evidence type="ECO:0000256" key="5">
    <source>
        <dbReference type="ARBA" id="ARBA00022737"/>
    </source>
</evidence>
<comment type="subcellular location">
    <subcellularLocation>
        <location evidence="1">Mitochondrion outer membrane</location>
        <topology evidence="1">Multi-pass membrane protein</topology>
    </subcellularLocation>
</comment>
<comment type="similarity">
    <text evidence="2 11">Belongs to the mitochondrial carrier (TC 2.A.29) family.</text>
</comment>
<proteinExistence type="inferred from homology"/>
<dbReference type="InterPro" id="IPR039158">
    <property type="entry name" value="SLC25A46"/>
</dbReference>
<evidence type="ECO:0000256" key="8">
    <source>
        <dbReference type="ARBA" id="ARBA00023128"/>
    </source>
</evidence>
<dbReference type="GO" id="GO:0005741">
    <property type="term" value="C:mitochondrial outer membrane"/>
    <property type="evidence" value="ECO:0007669"/>
    <property type="project" value="UniProtKB-SubCell"/>
</dbReference>
<evidence type="ECO:0000256" key="12">
    <source>
        <dbReference type="SAM" id="MobiDB-lite"/>
    </source>
</evidence>
<evidence type="ECO:0000256" key="2">
    <source>
        <dbReference type="ARBA" id="ARBA00006375"/>
    </source>
</evidence>
<feature type="region of interest" description="Disordered" evidence="12">
    <location>
        <begin position="1"/>
        <end position="66"/>
    </location>
</feature>
<evidence type="ECO:0000256" key="11">
    <source>
        <dbReference type="RuleBase" id="RU000488"/>
    </source>
</evidence>
<dbReference type="PANTHER" id="PTHR21252">
    <property type="entry name" value="TB1 PROTEIN-RELATED"/>
    <property type="match status" value="1"/>
</dbReference>
<dbReference type="OMA" id="RQCQVNH"/>
<dbReference type="EMBL" id="VCGU01000010">
    <property type="protein sequence ID" value="TRY69383.1"/>
    <property type="molecule type" value="Genomic_DNA"/>
</dbReference>
<evidence type="ECO:0000256" key="4">
    <source>
        <dbReference type="ARBA" id="ARBA00022692"/>
    </source>
</evidence>
<gene>
    <name evidence="13" type="ORF">TCAL_07204</name>
</gene>
<dbReference type="Pfam" id="PF00153">
    <property type="entry name" value="Mito_carr"/>
    <property type="match status" value="1"/>
</dbReference>
<feature type="compositionally biased region" description="Low complexity" evidence="12">
    <location>
        <begin position="422"/>
        <end position="435"/>
    </location>
</feature>
<sequence>MAGLAEVWPPGPETPESMPPFLGSGTSDPVTGGGRAGAFRSPRPGPRLPSAPGLSRPASAPGSPPHEKYAGLGLSLAGLLVEHIVSHPWIVLRRQCQVHTASVRAHHTPVTLVPVMLQVSRWQGTGAWWKGLGSTLTVRGLTLAVEDCTSKFTPWPKAVDRRSSLRSLGQHLLLKGVALAVLTPFYSASLVESVQSEIASERPGVLDVFKEGLARLFNYAAPHSSRMLPVWILIPSTVVHGLCHYVLFMIGRGLTLAACQRHHKRVQMSKGAIAKEPAAPTVTTHYHEQVSVLLGHLAADVVLFPVETILHRLHLQGCRTIIDNLDSGREVIPILTRYEGFWDCWSVVLYEEGWSGLFKGFGALLLQYGIHFALLRIGATAIDEVLKLLNPDAASTGEIKDVLATPPPPPRSTVNVTPIRGSSTPSSSSVWASSSLPTNGDDISTGPREIPPVPPLDRHQFSSPHWVSQNKNE</sequence>
<evidence type="ECO:0000256" key="1">
    <source>
        <dbReference type="ARBA" id="ARBA00004374"/>
    </source>
</evidence>
<keyword evidence="9 10" id="KW-0472">Membrane</keyword>
<feature type="compositionally biased region" description="Polar residues" evidence="12">
    <location>
        <begin position="461"/>
        <end position="473"/>
    </location>
</feature>
<dbReference type="InterPro" id="IPR023395">
    <property type="entry name" value="MCP_dom_sf"/>
</dbReference>
<organism evidence="13 14">
    <name type="scientific">Tigriopus californicus</name>
    <name type="common">Marine copepod</name>
    <dbReference type="NCBI Taxonomy" id="6832"/>
    <lineage>
        <taxon>Eukaryota</taxon>
        <taxon>Metazoa</taxon>
        <taxon>Ecdysozoa</taxon>
        <taxon>Arthropoda</taxon>
        <taxon>Crustacea</taxon>
        <taxon>Multicrustacea</taxon>
        <taxon>Hexanauplia</taxon>
        <taxon>Copepoda</taxon>
        <taxon>Harpacticoida</taxon>
        <taxon>Harpacticidae</taxon>
        <taxon>Tigriopus</taxon>
    </lineage>
</organism>
<keyword evidence="5" id="KW-0677">Repeat</keyword>
<evidence type="ECO:0000256" key="6">
    <source>
        <dbReference type="ARBA" id="ARBA00022787"/>
    </source>
</evidence>
<dbReference type="STRING" id="6832.A0A553NVC2"/>
<evidence type="ECO:0000256" key="7">
    <source>
        <dbReference type="ARBA" id="ARBA00022989"/>
    </source>
</evidence>
<dbReference type="GO" id="GO:0090149">
    <property type="term" value="P:mitochondrial membrane fission"/>
    <property type="evidence" value="ECO:0007669"/>
    <property type="project" value="InterPro"/>
</dbReference>
<keyword evidence="8" id="KW-0496">Mitochondrion</keyword>
<reference evidence="13 14" key="1">
    <citation type="journal article" date="2018" name="Nat. Ecol. Evol.">
        <title>Genomic signatures of mitonuclear coevolution across populations of Tigriopus californicus.</title>
        <authorList>
            <person name="Barreto F.S."/>
            <person name="Watson E.T."/>
            <person name="Lima T.G."/>
            <person name="Willett C.S."/>
            <person name="Edmands S."/>
            <person name="Li W."/>
            <person name="Burton R.S."/>
        </authorList>
    </citation>
    <scope>NUCLEOTIDE SEQUENCE [LARGE SCALE GENOMIC DNA]</scope>
    <source>
        <strain evidence="13 14">San Diego</strain>
    </source>
</reference>
<keyword evidence="14" id="KW-1185">Reference proteome</keyword>
<dbReference type="Proteomes" id="UP000318571">
    <property type="component" value="Chromosome 1"/>
</dbReference>
<dbReference type="AlphaFoldDB" id="A0A553NVC2"/>